<keyword evidence="2" id="KW-1185">Reference proteome</keyword>
<proteinExistence type="predicted"/>
<reference evidence="1 2" key="1">
    <citation type="journal article" date="2023" name="Life. Sci Alliance">
        <title>Evolutionary insights into 3D genome organization and epigenetic landscape of Vigna mungo.</title>
        <authorList>
            <person name="Junaid A."/>
            <person name="Singh B."/>
            <person name="Bhatia S."/>
        </authorList>
    </citation>
    <scope>NUCLEOTIDE SEQUENCE [LARGE SCALE GENOMIC DNA]</scope>
    <source>
        <strain evidence="1">Urdbean</strain>
    </source>
</reference>
<name>A0AAQ3PAP0_VIGMU</name>
<dbReference type="EMBL" id="CP144700">
    <property type="protein sequence ID" value="WVZ24145.1"/>
    <property type="molecule type" value="Genomic_DNA"/>
</dbReference>
<gene>
    <name evidence="1" type="ORF">V8G54_002689</name>
</gene>
<dbReference type="PANTHER" id="PTHR34355:SF8">
    <property type="entry name" value="JOSEPHIN-LIKE PROTEIN"/>
    <property type="match status" value="1"/>
</dbReference>
<sequence>MQFPFPIVFLLRTTQNVCFTRDFNEKPIKFLKKTKWKSLWKQKRVTNSWTFRFAKESKFSPIRYFKQIRAKMVKAIKVVFIRRRSSRKVYSSSLARSGLMSDPTNKNLPRFLFQLKEMGN</sequence>
<evidence type="ECO:0000313" key="2">
    <source>
        <dbReference type="Proteomes" id="UP001374535"/>
    </source>
</evidence>
<dbReference type="PANTHER" id="PTHR34355">
    <property type="entry name" value="JOSEPHIN-LIKE PROTEIN"/>
    <property type="match status" value="1"/>
</dbReference>
<evidence type="ECO:0000313" key="1">
    <source>
        <dbReference type="EMBL" id="WVZ24145.1"/>
    </source>
</evidence>
<accession>A0AAQ3PAP0</accession>
<dbReference type="AlphaFoldDB" id="A0AAQ3PAP0"/>
<organism evidence="1 2">
    <name type="scientific">Vigna mungo</name>
    <name type="common">Black gram</name>
    <name type="synonym">Phaseolus mungo</name>
    <dbReference type="NCBI Taxonomy" id="3915"/>
    <lineage>
        <taxon>Eukaryota</taxon>
        <taxon>Viridiplantae</taxon>
        <taxon>Streptophyta</taxon>
        <taxon>Embryophyta</taxon>
        <taxon>Tracheophyta</taxon>
        <taxon>Spermatophyta</taxon>
        <taxon>Magnoliopsida</taxon>
        <taxon>eudicotyledons</taxon>
        <taxon>Gunneridae</taxon>
        <taxon>Pentapetalae</taxon>
        <taxon>rosids</taxon>
        <taxon>fabids</taxon>
        <taxon>Fabales</taxon>
        <taxon>Fabaceae</taxon>
        <taxon>Papilionoideae</taxon>
        <taxon>50 kb inversion clade</taxon>
        <taxon>NPAAA clade</taxon>
        <taxon>indigoferoid/millettioid clade</taxon>
        <taxon>Phaseoleae</taxon>
        <taxon>Vigna</taxon>
    </lineage>
</organism>
<protein>
    <submittedName>
        <fullName evidence="1">Uncharacterized protein</fullName>
    </submittedName>
</protein>
<dbReference type="Proteomes" id="UP001374535">
    <property type="component" value="Chromosome 1"/>
</dbReference>